<protein>
    <submittedName>
        <fullName evidence="1">Transposable element Mu1 sequence</fullName>
    </submittedName>
</protein>
<name>Q41863_MAIZE</name>
<proteinExistence type="predicted"/>
<dbReference type="AlphaFoldDB" id="Q41863"/>
<accession>Q41863</accession>
<evidence type="ECO:0000313" key="1">
    <source>
        <dbReference type="EMBL" id="CAA25432.1"/>
    </source>
</evidence>
<dbReference type="EMBL" id="X00913">
    <property type="protein sequence ID" value="CAA25432.1"/>
    <property type="molecule type" value="Genomic_DNA"/>
</dbReference>
<reference evidence="1" key="1">
    <citation type="journal article" date="1984" name="Nucleic Acids Res.">
        <title>Nucleotide sequence of the maize transposable element Mul.</title>
        <authorList>
            <person name="Barker R.F."/>
            <person name="Thompson D.V."/>
            <person name="Talbot D.R."/>
            <person name="Swanson J."/>
            <person name="Bennetzen J.L."/>
        </authorList>
    </citation>
    <scope>NUCLEOTIDE SEQUENCE</scope>
</reference>
<dbReference type="PIR" id="S10038">
    <property type="entry name" value="S10038"/>
</dbReference>
<sequence length="133" mass="13624">MCWYWSRSRSRPPPSAALLSLLAGEEGQAAGLSMSPRPLGGGGDTVGSVRSGGYSFLASGAGGGEADFFGEDDSDAAGTFSLFRLVSLSIVMAALLCWKSLGQATGGRIPPFFIGSFGNHFGNISMANTSGCF</sequence>
<organism evidence="1">
    <name type="scientific">Zea mays</name>
    <name type="common">Maize</name>
    <dbReference type="NCBI Taxonomy" id="4577"/>
    <lineage>
        <taxon>Eukaryota</taxon>
        <taxon>Viridiplantae</taxon>
        <taxon>Streptophyta</taxon>
        <taxon>Embryophyta</taxon>
        <taxon>Tracheophyta</taxon>
        <taxon>Spermatophyta</taxon>
        <taxon>Magnoliopsida</taxon>
        <taxon>Liliopsida</taxon>
        <taxon>Poales</taxon>
        <taxon>Poaceae</taxon>
        <taxon>PACMAD clade</taxon>
        <taxon>Panicoideae</taxon>
        <taxon>Andropogonodae</taxon>
        <taxon>Andropogoneae</taxon>
        <taxon>Tripsacinae</taxon>
        <taxon>Zea</taxon>
    </lineage>
</organism>